<dbReference type="EMBL" id="RCHS01001819">
    <property type="protein sequence ID" value="RMX51124.1"/>
    <property type="molecule type" value="Genomic_DNA"/>
</dbReference>
<dbReference type="InterPro" id="IPR031378">
    <property type="entry name" value="SVBP"/>
</dbReference>
<dbReference type="PANTHER" id="PTHR34762:SF1">
    <property type="entry name" value="SMALL VASOHIBIN-BINDING PROTEIN"/>
    <property type="match status" value="1"/>
</dbReference>
<keyword evidence="6" id="KW-0964">Secreted</keyword>
<evidence type="ECO:0000313" key="11">
    <source>
        <dbReference type="Proteomes" id="UP000275408"/>
    </source>
</evidence>
<keyword evidence="5" id="KW-0963">Cytoplasm</keyword>
<evidence type="ECO:0000256" key="6">
    <source>
        <dbReference type="ARBA" id="ARBA00022525"/>
    </source>
</evidence>
<sequence>MIPLESTTAILPRMPTGRTISGDFPLTIIKPPIVDVRCGASPSAISSPIIRLLRSRNQRRNSSASSVRSNCSRRTECKEFLPERVEVVEVENGAPQNMQIKSVFRAHKQSCCTSPDNICNCHAISSRRGSLISSATERRINSQDEPFGDSKINQDEKELLPLRTAAVKIKENEDNHEKQIKDNENFQLIERKLNNSDPVVDEKNNDTCDFAVVENIKQDANAVEMKIKQNEESVCEKTNKRSRKKWSKSKSPRKRKNSLKKGSGGFGLFTRLANPNKQKKHPGLQLNSREEITRTNSHQSKDNSAKYLSIQKLHATYAPKKGNKSNSSEKNTGDRILLPKVPNTNLPNTSSSSTLSPRKQQQEMENTSLFSPLSSPRKLWNSEDNRVKKIYLSEAHSGMITGVPCAPPCTPSAGKY</sequence>
<evidence type="ECO:0000313" key="10">
    <source>
        <dbReference type="EMBL" id="RMX51124.1"/>
    </source>
</evidence>
<feature type="compositionally biased region" description="Basic residues" evidence="9">
    <location>
        <begin position="240"/>
        <end position="259"/>
    </location>
</feature>
<dbReference type="AlphaFoldDB" id="A0A3M6UC73"/>
<comment type="subcellular location">
    <subcellularLocation>
        <location evidence="1">Cytoplasm</location>
        <location evidence="1">Cytoskeleton</location>
    </subcellularLocation>
    <subcellularLocation>
        <location evidence="2">Secreted</location>
    </subcellularLocation>
</comment>
<evidence type="ECO:0000256" key="9">
    <source>
        <dbReference type="SAM" id="MobiDB-lite"/>
    </source>
</evidence>
<dbReference type="Proteomes" id="UP000275408">
    <property type="component" value="Unassembled WGS sequence"/>
</dbReference>
<evidence type="ECO:0000256" key="8">
    <source>
        <dbReference type="ARBA" id="ARBA00023212"/>
    </source>
</evidence>
<comment type="caution">
    <text evidence="10">The sequence shown here is derived from an EMBL/GenBank/DDBJ whole genome shotgun (WGS) entry which is preliminary data.</text>
</comment>
<evidence type="ECO:0000256" key="5">
    <source>
        <dbReference type="ARBA" id="ARBA00022490"/>
    </source>
</evidence>
<accession>A0A3M6UC73</accession>
<comment type="similarity">
    <text evidence="3">Belongs to the SVBP family.</text>
</comment>
<keyword evidence="7" id="KW-0175">Coiled coil</keyword>
<dbReference type="GO" id="GO:0031397">
    <property type="term" value="P:negative regulation of protein ubiquitination"/>
    <property type="evidence" value="ECO:0007669"/>
    <property type="project" value="TreeGrafter"/>
</dbReference>
<dbReference type="STRING" id="46731.A0A3M6UC73"/>
<name>A0A3M6UC73_POCDA</name>
<gene>
    <name evidence="10" type="ORF">pdam_00020556</name>
</gene>
<dbReference type="GO" id="GO:0005576">
    <property type="term" value="C:extracellular region"/>
    <property type="evidence" value="ECO:0007669"/>
    <property type="project" value="UniProtKB-SubCell"/>
</dbReference>
<feature type="compositionally biased region" description="Basic and acidic residues" evidence="9">
    <location>
        <begin position="288"/>
        <end position="304"/>
    </location>
</feature>
<protein>
    <recommendedName>
        <fullName evidence="4">Small vasohibin-binding protein</fullName>
    </recommendedName>
</protein>
<feature type="compositionally biased region" description="Polar residues" evidence="9">
    <location>
        <begin position="363"/>
        <end position="374"/>
    </location>
</feature>
<feature type="compositionally biased region" description="Low complexity" evidence="9">
    <location>
        <begin position="342"/>
        <end position="357"/>
    </location>
</feature>
<evidence type="ECO:0000256" key="4">
    <source>
        <dbReference type="ARBA" id="ARBA00018251"/>
    </source>
</evidence>
<dbReference type="GO" id="GO:0009306">
    <property type="term" value="P:protein secretion"/>
    <property type="evidence" value="ECO:0007669"/>
    <property type="project" value="TreeGrafter"/>
</dbReference>
<evidence type="ECO:0000256" key="1">
    <source>
        <dbReference type="ARBA" id="ARBA00004245"/>
    </source>
</evidence>
<dbReference type="GO" id="GO:0005856">
    <property type="term" value="C:cytoskeleton"/>
    <property type="evidence" value="ECO:0007669"/>
    <property type="project" value="UniProtKB-SubCell"/>
</dbReference>
<dbReference type="GO" id="GO:0045177">
    <property type="term" value="C:apical part of cell"/>
    <property type="evidence" value="ECO:0007669"/>
    <property type="project" value="TreeGrafter"/>
</dbReference>
<evidence type="ECO:0000256" key="7">
    <source>
        <dbReference type="ARBA" id="ARBA00023054"/>
    </source>
</evidence>
<keyword evidence="8" id="KW-0206">Cytoskeleton</keyword>
<evidence type="ECO:0000256" key="3">
    <source>
        <dbReference type="ARBA" id="ARBA00006072"/>
    </source>
</evidence>
<keyword evidence="11" id="KW-1185">Reference proteome</keyword>
<reference evidence="10 11" key="1">
    <citation type="journal article" date="2018" name="Sci. Rep.">
        <title>Comparative analysis of the Pocillopora damicornis genome highlights role of immune system in coral evolution.</title>
        <authorList>
            <person name="Cunning R."/>
            <person name="Bay R.A."/>
            <person name="Gillette P."/>
            <person name="Baker A.C."/>
            <person name="Traylor-Knowles N."/>
        </authorList>
    </citation>
    <scope>NUCLEOTIDE SEQUENCE [LARGE SCALE GENOMIC DNA]</scope>
    <source>
        <strain evidence="10">RSMAS</strain>
        <tissue evidence="10">Whole animal</tissue>
    </source>
</reference>
<proteinExistence type="inferred from homology"/>
<feature type="region of interest" description="Disordered" evidence="9">
    <location>
        <begin position="231"/>
        <end position="381"/>
    </location>
</feature>
<organism evidence="10 11">
    <name type="scientific">Pocillopora damicornis</name>
    <name type="common">Cauliflower coral</name>
    <name type="synonym">Millepora damicornis</name>
    <dbReference type="NCBI Taxonomy" id="46731"/>
    <lineage>
        <taxon>Eukaryota</taxon>
        <taxon>Metazoa</taxon>
        <taxon>Cnidaria</taxon>
        <taxon>Anthozoa</taxon>
        <taxon>Hexacorallia</taxon>
        <taxon>Scleractinia</taxon>
        <taxon>Astrocoeniina</taxon>
        <taxon>Pocilloporidae</taxon>
        <taxon>Pocillopora</taxon>
    </lineage>
</organism>
<dbReference type="OrthoDB" id="10035051at2759"/>
<dbReference type="PANTHER" id="PTHR34762">
    <property type="entry name" value="SMALL VASOHIBIN-BINDING PROTEIN"/>
    <property type="match status" value="1"/>
</dbReference>
<evidence type="ECO:0000256" key="2">
    <source>
        <dbReference type="ARBA" id="ARBA00004613"/>
    </source>
</evidence>